<protein>
    <submittedName>
        <fullName evidence="3">NADP-dependent aldehyde dehydrogenase</fullName>
        <ecNumber evidence="3">1.2.1.4</ecNumber>
    </submittedName>
</protein>
<dbReference type="CDD" id="cd07129">
    <property type="entry name" value="ALDH_KGSADH"/>
    <property type="match status" value="1"/>
</dbReference>
<dbReference type="Pfam" id="PF00171">
    <property type="entry name" value="Aldedh"/>
    <property type="match status" value="1"/>
</dbReference>
<comment type="caution">
    <text evidence="3">The sequence shown here is derived from an EMBL/GenBank/DDBJ whole genome shotgun (WGS) entry which is preliminary data.</text>
</comment>
<keyword evidence="4" id="KW-1185">Reference proteome</keyword>
<dbReference type="Proteomes" id="UP000524404">
    <property type="component" value="Unassembled WGS sequence"/>
</dbReference>
<dbReference type="InterPro" id="IPR050740">
    <property type="entry name" value="Aldehyde_DH_Superfamily"/>
</dbReference>
<feature type="domain" description="Aldehyde dehydrogenase" evidence="2">
    <location>
        <begin position="3"/>
        <end position="391"/>
    </location>
</feature>
<dbReference type="EC" id="1.2.1.4" evidence="3"/>
<evidence type="ECO:0000256" key="1">
    <source>
        <dbReference type="ARBA" id="ARBA00023002"/>
    </source>
</evidence>
<keyword evidence="1 3" id="KW-0560">Oxidoreductase</keyword>
<dbReference type="InterPro" id="IPR044151">
    <property type="entry name" value="ALDH_KGSADH"/>
</dbReference>
<dbReference type="InterPro" id="IPR016161">
    <property type="entry name" value="Ald_DH/histidinol_DH"/>
</dbReference>
<dbReference type="AlphaFoldDB" id="A0A841EQD4"/>
<dbReference type="InterPro" id="IPR016162">
    <property type="entry name" value="Ald_DH_N"/>
</dbReference>
<dbReference type="PANTHER" id="PTHR43353:SF3">
    <property type="entry name" value="ALDEHYDE DEHYDROGENASE-RELATED"/>
    <property type="match status" value="1"/>
</dbReference>
<dbReference type="PANTHER" id="PTHR43353">
    <property type="entry name" value="SUCCINATE-SEMIALDEHYDE DEHYDROGENASE, MITOCHONDRIAL"/>
    <property type="match status" value="1"/>
</dbReference>
<sequence length="487" mass="52535">MDNINNIMLQAAEAFKQYRKVSGKQKAVFLRAIAEEIEALGMELIHTTMEETNLPEARLLGERGRTIFQLKMFADLLEEGSWVEARIDTAQPDRKPLPKVDIRKMSVPLGVVVVFGASNFPYAYSTAGGDTASALAAGCPVVLKGHPAHARTSAMVADAILRAVERTGMPEGTFSHVDGGNGFEIGKALVMHPVTKAVGFTGSFAGGKALFDMANQRPEPIPVFSEMGSINPVVLMPEKLSTSSESIAKDYAGSITLGVGQFCTNPGLILGVDNADLQSFIKVLAAEIEKVSPSKMLNAGIYQNYEGKKTVALAQENVTTEAESLVEKTDSIQGLATVASVDADVFLANPTLHQEVFGPYSLVVKCKDLAQLATVIQHLEGQLTATFMATETELQANDDIVEALRNISGRLIFNGVPTGVEVCYAMHHGGPFPSCTDARFTSVGPDAIKRFVRPASYQSFPDSLLPAELQDTNPLNIWRMVDNEWKK</sequence>
<proteinExistence type="predicted"/>
<dbReference type="GO" id="GO:0033721">
    <property type="term" value="F:aldehyde dehydrogenase (NADP+) activity"/>
    <property type="evidence" value="ECO:0007669"/>
    <property type="project" value="UniProtKB-EC"/>
</dbReference>
<name>A0A841EQD4_9BACT</name>
<gene>
    <name evidence="3" type="ORF">HNP25_002237</name>
</gene>
<dbReference type="RefSeq" id="WP_184134107.1">
    <property type="nucleotide sequence ID" value="NZ_JACHKT010000014.1"/>
</dbReference>
<dbReference type="EMBL" id="JACHKT010000014">
    <property type="protein sequence ID" value="MBB6003579.1"/>
    <property type="molecule type" value="Genomic_DNA"/>
</dbReference>
<evidence type="ECO:0000313" key="4">
    <source>
        <dbReference type="Proteomes" id="UP000524404"/>
    </source>
</evidence>
<evidence type="ECO:0000313" key="3">
    <source>
        <dbReference type="EMBL" id="MBB6003579.1"/>
    </source>
</evidence>
<evidence type="ECO:0000259" key="2">
    <source>
        <dbReference type="Pfam" id="PF00171"/>
    </source>
</evidence>
<dbReference type="SUPFAM" id="SSF53720">
    <property type="entry name" value="ALDH-like"/>
    <property type="match status" value="1"/>
</dbReference>
<accession>A0A841EQD4</accession>
<organism evidence="3 4">
    <name type="scientific">Arcicella rosea</name>
    <dbReference type="NCBI Taxonomy" id="502909"/>
    <lineage>
        <taxon>Bacteria</taxon>
        <taxon>Pseudomonadati</taxon>
        <taxon>Bacteroidota</taxon>
        <taxon>Cytophagia</taxon>
        <taxon>Cytophagales</taxon>
        <taxon>Flectobacillaceae</taxon>
        <taxon>Arcicella</taxon>
    </lineage>
</organism>
<reference evidence="3 4" key="1">
    <citation type="submission" date="2020-08" db="EMBL/GenBank/DDBJ databases">
        <title>Functional genomics of gut bacteria from endangered species of beetles.</title>
        <authorList>
            <person name="Carlos-Shanley C."/>
        </authorList>
    </citation>
    <scope>NUCLEOTIDE SEQUENCE [LARGE SCALE GENOMIC DNA]</scope>
    <source>
        <strain evidence="3 4">S00070</strain>
    </source>
</reference>
<dbReference type="Gene3D" id="3.40.605.10">
    <property type="entry name" value="Aldehyde Dehydrogenase, Chain A, domain 1"/>
    <property type="match status" value="2"/>
</dbReference>
<dbReference type="InterPro" id="IPR015590">
    <property type="entry name" value="Aldehyde_DH_dom"/>
</dbReference>